<dbReference type="EMBL" id="SRLO01000504">
    <property type="protein sequence ID" value="TNN53805.1"/>
    <property type="molecule type" value="Genomic_DNA"/>
</dbReference>
<evidence type="ECO:0000256" key="1">
    <source>
        <dbReference type="SAM" id="MobiDB-lite"/>
    </source>
</evidence>
<evidence type="ECO:0000313" key="3">
    <source>
        <dbReference type="Proteomes" id="UP000314294"/>
    </source>
</evidence>
<organism evidence="2 3">
    <name type="scientific">Liparis tanakae</name>
    <name type="common">Tanaka's snailfish</name>
    <dbReference type="NCBI Taxonomy" id="230148"/>
    <lineage>
        <taxon>Eukaryota</taxon>
        <taxon>Metazoa</taxon>
        <taxon>Chordata</taxon>
        <taxon>Craniata</taxon>
        <taxon>Vertebrata</taxon>
        <taxon>Euteleostomi</taxon>
        <taxon>Actinopterygii</taxon>
        <taxon>Neopterygii</taxon>
        <taxon>Teleostei</taxon>
        <taxon>Neoteleostei</taxon>
        <taxon>Acanthomorphata</taxon>
        <taxon>Eupercaria</taxon>
        <taxon>Perciformes</taxon>
        <taxon>Cottioidei</taxon>
        <taxon>Cottales</taxon>
        <taxon>Liparidae</taxon>
        <taxon>Liparis</taxon>
    </lineage>
</organism>
<keyword evidence="3" id="KW-1185">Reference proteome</keyword>
<protein>
    <submittedName>
        <fullName evidence="2">Uncharacterized protein</fullName>
    </submittedName>
</protein>
<dbReference type="AlphaFoldDB" id="A0A4Z2GKK1"/>
<evidence type="ECO:0000313" key="2">
    <source>
        <dbReference type="EMBL" id="TNN53805.1"/>
    </source>
</evidence>
<proteinExistence type="predicted"/>
<name>A0A4Z2GKK1_9TELE</name>
<sequence length="60" mass="6519">MQTQRAVELRPGGGKGGPAEPEPGLHKADGQILLKYLVQKRRRFSPQGTAKPKHDESSPS</sequence>
<accession>A0A4Z2GKK1</accession>
<reference evidence="2 3" key="1">
    <citation type="submission" date="2019-03" db="EMBL/GenBank/DDBJ databases">
        <title>First draft genome of Liparis tanakae, snailfish: a comprehensive survey of snailfish specific genes.</title>
        <authorList>
            <person name="Kim W."/>
            <person name="Song I."/>
            <person name="Jeong J.-H."/>
            <person name="Kim D."/>
            <person name="Kim S."/>
            <person name="Ryu S."/>
            <person name="Song J.Y."/>
            <person name="Lee S.K."/>
        </authorList>
    </citation>
    <scope>NUCLEOTIDE SEQUENCE [LARGE SCALE GENOMIC DNA]</scope>
    <source>
        <tissue evidence="2">Muscle</tissue>
    </source>
</reference>
<dbReference type="Proteomes" id="UP000314294">
    <property type="component" value="Unassembled WGS sequence"/>
</dbReference>
<feature type="region of interest" description="Disordered" evidence="1">
    <location>
        <begin position="1"/>
        <end position="60"/>
    </location>
</feature>
<comment type="caution">
    <text evidence="2">The sequence shown here is derived from an EMBL/GenBank/DDBJ whole genome shotgun (WGS) entry which is preliminary data.</text>
</comment>
<gene>
    <name evidence="2" type="ORF">EYF80_035950</name>
</gene>